<feature type="region of interest" description="Disordered" evidence="5">
    <location>
        <begin position="593"/>
        <end position="691"/>
    </location>
</feature>
<dbReference type="OrthoDB" id="39497at2759"/>
<organism evidence="7 8">
    <name type="scientific">Jaminaea rosea</name>
    <dbReference type="NCBI Taxonomy" id="1569628"/>
    <lineage>
        <taxon>Eukaryota</taxon>
        <taxon>Fungi</taxon>
        <taxon>Dikarya</taxon>
        <taxon>Basidiomycota</taxon>
        <taxon>Ustilaginomycotina</taxon>
        <taxon>Exobasidiomycetes</taxon>
        <taxon>Microstromatales</taxon>
        <taxon>Microstromatales incertae sedis</taxon>
        <taxon>Jaminaea</taxon>
    </lineage>
</organism>
<feature type="compositionally biased region" description="Basic and acidic residues" evidence="5">
    <location>
        <begin position="759"/>
        <end position="775"/>
    </location>
</feature>
<proteinExistence type="inferred from homology"/>
<feature type="compositionally biased region" description="Gly residues" evidence="5">
    <location>
        <begin position="846"/>
        <end position="858"/>
    </location>
</feature>
<dbReference type="Pfam" id="PF00610">
    <property type="entry name" value="DEP"/>
    <property type="match status" value="1"/>
</dbReference>
<dbReference type="PANTHER" id="PTHR13179">
    <property type="entry name" value="DEP DOMAIN CONTAINING PROTEIN 5"/>
    <property type="match status" value="1"/>
</dbReference>
<feature type="compositionally biased region" description="Basic and acidic residues" evidence="5">
    <location>
        <begin position="649"/>
        <end position="666"/>
    </location>
</feature>
<dbReference type="Gene3D" id="1.10.10.10">
    <property type="entry name" value="Winged helix-like DNA-binding domain superfamily/Winged helix DNA-binding domain"/>
    <property type="match status" value="1"/>
</dbReference>
<evidence type="ECO:0000256" key="3">
    <source>
        <dbReference type="ARBA" id="ARBA00018529"/>
    </source>
</evidence>
<feature type="compositionally biased region" description="Low complexity" evidence="5">
    <location>
        <begin position="13"/>
        <end position="23"/>
    </location>
</feature>
<dbReference type="InterPro" id="IPR048255">
    <property type="entry name" value="IML1_N"/>
</dbReference>
<dbReference type="PROSITE" id="PS50186">
    <property type="entry name" value="DEP"/>
    <property type="match status" value="1"/>
</dbReference>
<dbReference type="InterPro" id="IPR027244">
    <property type="entry name" value="IML1"/>
</dbReference>
<feature type="region of interest" description="Disordered" evidence="5">
    <location>
        <begin position="473"/>
        <end position="501"/>
    </location>
</feature>
<dbReference type="GO" id="GO:0005774">
    <property type="term" value="C:vacuolar membrane"/>
    <property type="evidence" value="ECO:0007669"/>
    <property type="project" value="UniProtKB-SubCell"/>
</dbReference>
<dbReference type="PANTHER" id="PTHR13179:SF8">
    <property type="entry name" value="GATOR COMPLEX PROTEIN DEPDC5"/>
    <property type="match status" value="1"/>
</dbReference>
<evidence type="ECO:0000313" key="8">
    <source>
        <dbReference type="Proteomes" id="UP000245884"/>
    </source>
</evidence>
<dbReference type="GO" id="GO:0035556">
    <property type="term" value="P:intracellular signal transduction"/>
    <property type="evidence" value="ECO:0007669"/>
    <property type="project" value="InterPro"/>
</dbReference>
<dbReference type="InterPro" id="IPR036388">
    <property type="entry name" value="WH-like_DNA-bd_sf"/>
</dbReference>
<gene>
    <name evidence="7" type="ORF">BDZ90DRAFT_230860</name>
</gene>
<dbReference type="Pfam" id="PF19418">
    <property type="entry name" value="DEPDC5_CTD"/>
    <property type="match status" value="1"/>
</dbReference>
<dbReference type="EMBL" id="KZ819664">
    <property type="protein sequence ID" value="PWN28852.1"/>
    <property type="molecule type" value="Genomic_DNA"/>
</dbReference>
<accession>A0A316UUD2</accession>
<keyword evidence="8" id="KW-1185">Reference proteome</keyword>
<feature type="compositionally biased region" description="Low complexity" evidence="5">
    <location>
        <begin position="809"/>
        <end position="837"/>
    </location>
</feature>
<dbReference type="SMART" id="SM00049">
    <property type="entry name" value="DEP"/>
    <property type="match status" value="1"/>
</dbReference>
<name>A0A316UUD2_9BASI</name>
<sequence>MSRPAAMSPSVQRAPSTSASSRRSSSRHAAESRPVINSRLITLWTHEPPNFSSHEIVLSPELLAHFGVVGENDLLEVTFPPSVEPTWPTDSNGRKRRHGHFAHRSFVFRASQGIHDSSEAVSRSGQLQLSLARSIASVYGFHNRQEVLLSKVSREDNVISHVELYFRDQYVGRADMWRLTTLLDDTCVYVGQKIALAGSVRATVGRIFIREHKVTSGYVAPQTKAIFRSESAKYHLFFQFAKEMWDFDEDGELYYEKALTGFIPELLRRWRSVPTNHVLSIILFARVYYDEDELHMLDEAALPVQRERCENGRWYIDYYKVIVDLESRTDWKEVISMLKEECFRFQHDILLIGRPEAGPAGAPEQEEQHADLLRRDRALLAGKLSASHEGNILEAVNLALNPFDEHFIDRDLNRTGLDLVILTAGTGHFRVEKNLLRLTTERMSDNGIGLDLVCLTKMPLHSVPLFRFSSTVPPLSSGVPKRTPSRSAAPTASSSAAPPDPLYVDGGTGPLADFYSIPHWIDASFYNLQQDQPFRADRFVPRVKMREVQQIGYMENEISDISLPYLEVGKAAGGAPPGSLDDLASREQRRALRERFDRETFRDLEKTPRRPTTTPNRSVGSIDSPRSAGAELLSKTPKTPRFARAGRRPALESHPEDGEHGEDVVRSRPTSVVVSGSPSMMSPSSSFSSLRPASIRSVSTLNRPLRPLQPVGKAEAWVAPMETSAAGIHAPATMASSSLTRSRSYKLDARWLWNSLKGGKQEEREGSEPLQRERPPQMTTSGSAASLRIQALLKRSESPSRSLGRDHAPAPISIPSHASSTSSNNNNGSGPSNTSGSGKEGDSNAQGGGGSGSGGVGLGEDKASSHDSPEDEESRAARYAQRAKVEKQTLVNPSNPRKALSASSQLLRWQHLFPRRLNRHVVKWRSITTPACLPLTTLYLPTQHDLAENWAEYPHILSISSDLGSFLVKRSSSTSPALAALKEMTSQRLAQGFQFIVPAERSSQRRSSPFRLRHPSELFQPGTLTSGNPIVLGMSNQVHRLTYDRGAGAINVERYIRNKTYDLTPIEYSCCVWPRHLPGYQTVKATFRYPDYRSYDWTYLDSLVTGHAEEQTFTEGLRYWRTRFVIVPTGDRPPPMTATTGEQLDDEEIRLIGMDRLGDLFARARWRGARGTSSSSSTAAPLRFIPTSLDPSQCVHDAEFMRQAAAMAEDVRVASAKRLLSETSNEGIAEGIATGVPIEDRFWHRHSFQQVFTGAELTTWLVGEFKDVKTRDEAVEVGEKLRKQGVFEHVFNSHGFLDGHYFYYLRGRKRAAGAAPHQQKRKAASRAPRLLMSRSAIIDVDPARKSDRAETAFLHYDVSHNPANGFNAQLHWLGTTARFIEDTVQNWTRTLERYGLRLIEAPIGQICDVGQHNPFQAPVPIHLALPPPAAASYAHFLPPFTHAADYFEWALLKRFGFVLDQEAAGRYPQDVEFIYQSRPSRFEYSQFVHRTGIAFVQVVGGAQGFLWLNNRLFNSHLGVGGGSGGRQRRGGGGGGGGSAAVEIPDADRARREFEAFCSDPAALHAFYLEVLVGLQAASTAGGAGGAGGAQHAVTE</sequence>
<feature type="compositionally biased region" description="Basic and acidic residues" evidence="5">
    <location>
        <begin position="794"/>
        <end position="808"/>
    </location>
</feature>
<dbReference type="Proteomes" id="UP000245884">
    <property type="component" value="Unassembled WGS sequence"/>
</dbReference>
<dbReference type="SUPFAM" id="SSF46785">
    <property type="entry name" value="Winged helix' DNA-binding domain"/>
    <property type="match status" value="1"/>
</dbReference>
<feature type="compositionally biased region" description="Low complexity" evidence="5">
    <location>
        <begin position="667"/>
        <end position="691"/>
    </location>
</feature>
<comment type="similarity">
    <text evidence="2">Belongs to the IML1 family.</text>
</comment>
<dbReference type="InterPro" id="IPR036390">
    <property type="entry name" value="WH_DNA-bd_sf"/>
</dbReference>
<feature type="domain" description="DEP" evidence="6">
    <location>
        <begin position="1232"/>
        <end position="1307"/>
    </location>
</feature>
<evidence type="ECO:0000256" key="2">
    <source>
        <dbReference type="ARBA" id="ARBA00005643"/>
    </source>
</evidence>
<dbReference type="GO" id="GO:1990130">
    <property type="term" value="C:GATOR1 complex"/>
    <property type="evidence" value="ECO:0007669"/>
    <property type="project" value="TreeGrafter"/>
</dbReference>
<dbReference type="GeneID" id="37027455"/>
<feature type="compositionally biased region" description="Basic and acidic residues" evidence="5">
    <location>
        <begin position="859"/>
        <end position="868"/>
    </location>
</feature>
<reference evidence="7 8" key="1">
    <citation type="journal article" date="2018" name="Mol. Biol. Evol.">
        <title>Broad Genomic Sampling Reveals a Smut Pathogenic Ancestry of the Fungal Clade Ustilaginomycotina.</title>
        <authorList>
            <person name="Kijpornyongpan T."/>
            <person name="Mondo S.J."/>
            <person name="Barry K."/>
            <person name="Sandor L."/>
            <person name="Lee J."/>
            <person name="Lipzen A."/>
            <person name="Pangilinan J."/>
            <person name="LaButti K."/>
            <person name="Hainaut M."/>
            <person name="Henrissat B."/>
            <person name="Grigoriev I.V."/>
            <person name="Spatafora J.W."/>
            <person name="Aime M.C."/>
        </authorList>
    </citation>
    <scope>NUCLEOTIDE SEQUENCE [LARGE SCALE GENOMIC DNA]</scope>
    <source>
        <strain evidence="7 8">MCA 5214</strain>
    </source>
</reference>
<feature type="region of interest" description="Disordered" evidence="5">
    <location>
        <begin position="758"/>
        <end position="897"/>
    </location>
</feature>
<feature type="region of interest" description="Disordered" evidence="5">
    <location>
        <begin position="1"/>
        <end position="32"/>
    </location>
</feature>
<dbReference type="InterPro" id="IPR000591">
    <property type="entry name" value="DEP_dom"/>
</dbReference>
<protein>
    <recommendedName>
        <fullName evidence="3">Vacuolar membrane-associated protein IML1</fullName>
    </recommendedName>
    <alternativeName>
        <fullName evidence="4">Vacuolar membrane-associated protein iml1</fullName>
    </alternativeName>
</protein>
<dbReference type="STRING" id="1569628.A0A316UUD2"/>
<dbReference type="GO" id="GO:1904262">
    <property type="term" value="P:negative regulation of TORC1 signaling"/>
    <property type="evidence" value="ECO:0007669"/>
    <property type="project" value="TreeGrafter"/>
</dbReference>
<evidence type="ECO:0000259" key="6">
    <source>
        <dbReference type="PROSITE" id="PS50186"/>
    </source>
</evidence>
<evidence type="ECO:0000256" key="1">
    <source>
        <dbReference type="ARBA" id="ARBA00004148"/>
    </source>
</evidence>
<evidence type="ECO:0000313" key="7">
    <source>
        <dbReference type="EMBL" id="PWN28852.1"/>
    </source>
</evidence>
<feature type="compositionally biased region" description="Low complexity" evidence="5">
    <location>
        <begin position="485"/>
        <end position="497"/>
    </location>
</feature>
<dbReference type="Pfam" id="PF12257">
    <property type="entry name" value="IML1"/>
    <property type="match status" value="1"/>
</dbReference>
<comment type="subcellular location">
    <subcellularLocation>
        <location evidence="1">Vacuole membrane</location>
        <topology evidence="1">Peripheral membrane protein</topology>
    </subcellularLocation>
</comment>
<dbReference type="InterPro" id="IPR045838">
    <property type="entry name" value="DEPDC5_CTD"/>
</dbReference>
<feature type="compositionally biased region" description="Basic and acidic residues" evidence="5">
    <location>
        <begin position="593"/>
        <end position="608"/>
    </location>
</feature>
<dbReference type="RefSeq" id="XP_025363464.1">
    <property type="nucleotide sequence ID" value="XM_025505632.1"/>
</dbReference>
<evidence type="ECO:0000256" key="4">
    <source>
        <dbReference type="ARBA" id="ARBA00021881"/>
    </source>
</evidence>
<evidence type="ECO:0000256" key="5">
    <source>
        <dbReference type="SAM" id="MobiDB-lite"/>
    </source>
</evidence>
<dbReference type="GO" id="GO:0010508">
    <property type="term" value="P:positive regulation of autophagy"/>
    <property type="evidence" value="ECO:0007669"/>
    <property type="project" value="TreeGrafter"/>
</dbReference>
<dbReference type="GO" id="GO:0005096">
    <property type="term" value="F:GTPase activator activity"/>
    <property type="evidence" value="ECO:0007669"/>
    <property type="project" value="InterPro"/>
</dbReference>